<evidence type="ECO:0000313" key="4">
    <source>
        <dbReference type="Proteomes" id="UP000016662"/>
    </source>
</evidence>
<dbReference type="AlphaFoldDB" id="U2MCU3"/>
<dbReference type="eggNOG" id="COG0715">
    <property type="taxonomic scope" value="Bacteria"/>
</dbReference>
<dbReference type="PANTHER" id="PTHR30024:SF42">
    <property type="entry name" value="ALIPHATIC SULFONATES-BINDING PROTEIN-RELATED"/>
    <property type="match status" value="1"/>
</dbReference>
<dbReference type="OrthoDB" id="9815602at2"/>
<evidence type="ECO:0000256" key="1">
    <source>
        <dbReference type="ARBA" id="ARBA00010742"/>
    </source>
</evidence>
<dbReference type="PANTHER" id="PTHR30024">
    <property type="entry name" value="ALIPHATIC SULFONATES-BINDING PROTEIN-RELATED"/>
    <property type="match status" value="1"/>
</dbReference>
<comment type="similarity">
    <text evidence="1">Belongs to the bacterial solute-binding protein SsuA/TauA family.</text>
</comment>
<evidence type="ECO:0000313" key="3">
    <source>
        <dbReference type="EMBL" id="ERJ97113.1"/>
    </source>
</evidence>
<dbReference type="HOGENOM" id="CLU_028871_12_1_9"/>
<comment type="caution">
    <text evidence="3">The sequence shown here is derived from an EMBL/GenBank/DDBJ whole genome shotgun (WGS) entry which is preliminary data.</text>
</comment>
<organism evidence="3 4">
    <name type="scientific">Ruminococcus callidus ATCC 27760</name>
    <dbReference type="NCBI Taxonomy" id="411473"/>
    <lineage>
        <taxon>Bacteria</taxon>
        <taxon>Bacillati</taxon>
        <taxon>Bacillota</taxon>
        <taxon>Clostridia</taxon>
        <taxon>Eubacteriales</taxon>
        <taxon>Oscillospiraceae</taxon>
        <taxon>Ruminococcus</taxon>
    </lineage>
</organism>
<dbReference type="PROSITE" id="PS51257">
    <property type="entry name" value="PROKAR_LIPOPROTEIN"/>
    <property type="match status" value="1"/>
</dbReference>
<dbReference type="SUPFAM" id="SSF53850">
    <property type="entry name" value="Periplasmic binding protein-like II"/>
    <property type="match status" value="1"/>
</dbReference>
<dbReference type="PATRIC" id="fig|411473.3.peg.388"/>
<dbReference type="STRING" id="411473.RUMCAL_00508"/>
<protein>
    <submittedName>
        <fullName evidence="3">NMT1/THI5-like protein</fullName>
    </submittedName>
</protein>
<dbReference type="Gene3D" id="3.40.190.10">
    <property type="entry name" value="Periplasmic binding protein-like II"/>
    <property type="match status" value="2"/>
</dbReference>
<evidence type="ECO:0000259" key="2">
    <source>
        <dbReference type="SMART" id="SM00062"/>
    </source>
</evidence>
<keyword evidence="4" id="KW-1185">Reference proteome</keyword>
<dbReference type="Pfam" id="PF09084">
    <property type="entry name" value="NMT1"/>
    <property type="match status" value="1"/>
</dbReference>
<gene>
    <name evidence="3" type="ORF">RUMCAL_00508</name>
</gene>
<dbReference type="InterPro" id="IPR001638">
    <property type="entry name" value="Solute-binding_3/MltF_N"/>
</dbReference>
<dbReference type="EMBL" id="AWVF01000048">
    <property type="protein sequence ID" value="ERJ97113.1"/>
    <property type="molecule type" value="Genomic_DNA"/>
</dbReference>
<accession>U2MCU3</accession>
<proteinExistence type="inferred from homology"/>
<dbReference type="Proteomes" id="UP000016662">
    <property type="component" value="Unassembled WGS sequence"/>
</dbReference>
<feature type="domain" description="Solute-binding protein family 3/N-terminal" evidence="2">
    <location>
        <begin position="51"/>
        <end position="275"/>
    </location>
</feature>
<reference evidence="3 4" key="1">
    <citation type="submission" date="2013-07" db="EMBL/GenBank/DDBJ databases">
        <authorList>
            <person name="Weinstock G."/>
            <person name="Sodergren E."/>
            <person name="Wylie T."/>
            <person name="Fulton L."/>
            <person name="Fulton R."/>
            <person name="Fronick C."/>
            <person name="O'Laughlin M."/>
            <person name="Godfrey J."/>
            <person name="Miner T."/>
            <person name="Herter B."/>
            <person name="Appelbaum E."/>
            <person name="Cordes M."/>
            <person name="Lek S."/>
            <person name="Wollam A."/>
            <person name="Pepin K.H."/>
            <person name="Palsikar V.B."/>
            <person name="Mitreva M."/>
            <person name="Wilson R.K."/>
        </authorList>
    </citation>
    <scope>NUCLEOTIDE SEQUENCE [LARGE SCALE GENOMIC DNA]</scope>
    <source>
        <strain evidence="3 4">ATCC 27760</strain>
    </source>
</reference>
<name>U2MCU3_9FIRM</name>
<dbReference type="InterPro" id="IPR015168">
    <property type="entry name" value="SsuA/THI5"/>
</dbReference>
<sequence>MEVFQMKHNKIFAFLLAGVLSLGIVGCGSAGSSDSSSTEQAASSASGDLKPLRLGCPGFDDYPLLENGKLAYDKGYLEEELNAAGYTLDLVTFQEAGPAINEAYASGELDMAFYGDYPAATAYSNGVDIRVIGVADKQMNAGVLAQKDAGIQSPKDLEGKKVIIGIGTNYQEYWKHLVDTYDIDESKVEIVNVVSDAASVFTTGEADAWLTLYYNVVYYENQGLGVDVENSVAHPEMASLWTVTGRNDFLQENPDAAVAVLKALQRAKEETVSNPDEFFHAIASPTLGVDVFRKAYGFDDTFAFLDSDIDSGVTDKLNYLSDFMLENGYISKAIDVDSFVDTSYYEKLKTSEQ</sequence>
<dbReference type="SMART" id="SM00062">
    <property type="entry name" value="PBPb"/>
    <property type="match status" value="1"/>
</dbReference>